<dbReference type="PANTHER" id="PTHR35011">
    <property type="entry name" value="2,3-DIKETO-L-GULONATE TRAP TRANSPORTER SMALL PERMEASE PROTEIN YIAM"/>
    <property type="match status" value="1"/>
</dbReference>
<sequence length="168" mass="19127">MPKAIVTYVRIVDAFNRGVGRVAMYLLIAMMAILLWSSFSKVFLLPSLWTLEMAQFAMVAYFILGGPYALQLGGHVRMDLFYGSWSDRTRAWVDAFTVIFLITYLVILLYGGIESTIYALKYSERSPTAWRPYMSPIKILISIGIFMMLLQATVAFLKDVARLRGEEL</sequence>
<evidence type="ECO:0000313" key="10">
    <source>
        <dbReference type="EMBL" id="VAW10603.1"/>
    </source>
</evidence>
<feature type="domain" description="Tripartite ATP-independent periplasmic transporters DctQ component" evidence="9">
    <location>
        <begin position="30"/>
        <end position="161"/>
    </location>
</feature>
<feature type="transmembrane region" description="Helical" evidence="8">
    <location>
        <begin position="22"/>
        <end position="39"/>
    </location>
</feature>
<evidence type="ECO:0000256" key="4">
    <source>
        <dbReference type="ARBA" id="ARBA00022519"/>
    </source>
</evidence>
<evidence type="ECO:0000256" key="8">
    <source>
        <dbReference type="SAM" id="Phobius"/>
    </source>
</evidence>
<keyword evidence="2" id="KW-0813">Transport</keyword>
<feature type="transmembrane region" description="Helical" evidence="8">
    <location>
        <begin position="133"/>
        <end position="157"/>
    </location>
</feature>
<evidence type="ECO:0000256" key="7">
    <source>
        <dbReference type="ARBA" id="ARBA00023136"/>
    </source>
</evidence>
<dbReference type="AlphaFoldDB" id="A0A3B0T3H0"/>
<dbReference type="Pfam" id="PF04290">
    <property type="entry name" value="DctQ"/>
    <property type="match status" value="1"/>
</dbReference>
<keyword evidence="6 8" id="KW-1133">Transmembrane helix</keyword>
<name>A0A3B0T3H0_9ZZZZ</name>
<keyword evidence="4" id="KW-0997">Cell inner membrane</keyword>
<dbReference type="InterPro" id="IPR055348">
    <property type="entry name" value="DctQ"/>
</dbReference>
<evidence type="ECO:0000256" key="3">
    <source>
        <dbReference type="ARBA" id="ARBA00022475"/>
    </source>
</evidence>
<evidence type="ECO:0000259" key="9">
    <source>
        <dbReference type="Pfam" id="PF04290"/>
    </source>
</evidence>
<dbReference type="PANTHER" id="PTHR35011:SF4">
    <property type="entry name" value="SLL1102 PROTEIN"/>
    <property type="match status" value="1"/>
</dbReference>
<dbReference type="GO" id="GO:0005886">
    <property type="term" value="C:plasma membrane"/>
    <property type="evidence" value="ECO:0007669"/>
    <property type="project" value="UniProtKB-SubCell"/>
</dbReference>
<feature type="transmembrane region" description="Helical" evidence="8">
    <location>
        <begin position="91"/>
        <end position="113"/>
    </location>
</feature>
<accession>A0A3B0T3H0</accession>
<gene>
    <name evidence="10" type="ORF">MNBD_ALPHA09-1410</name>
</gene>
<evidence type="ECO:0000256" key="1">
    <source>
        <dbReference type="ARBA" id="ARBA00004429"/>
    </source>
</evidence>
<proteinExistence type="predicted"/>
<feature type="transmembrane region" description="Helical" evidence="8">
    <location>
        <begin position="51"/>
        <end position="70"/>
    </location>
</feature>
<dbReference type="EMBL" id="UOEM01000017">
    <property type="protein sequence ID" value="VAW10603.1"/>
    <property type="molecule type" value="Genomic_DNA"/>
</dbReference>
<keyword evidence="5 8" id="KW-0812">Transmembrane</keyword>
<protein>
    <submittedName>
        <fullName evidence="10">TRAP-type C4-dicarboxylate transport system, small permease component</fullName>
    </submittedName>
</protein>
<comment type="subcellular location">
    <subcellularLocation>
        <location evidence="1">Cell inner membrane</location>
        <topology evidence="1">Multi-pass membrane protein</topology>
    </subcellularLocation>
</comment>
<evidence type="ECO:0000256" key="6">
    <source>
        <dbReference type="ARBA" id="ARBA00022989"/>
    </source>
</evidence>
<evidence type="ECO:0000256" key="2">
    <source>
        <dbReference type="ARBA" id="ARBA00022448"/>
    </source>
</evidence>
<keyword evidence="7 8" id="KW-0472">Membrane</keyword>
<keyword evidence="3" id="KW-1003">Cell membrane</keyword>
<dbReference type="InterPro" id="IPR007387">
    <property type="entry name" value="TRAP_DctQ"/>
</dbReference>
<organism evidence="10">
    <name type="scientific">hydrothermal vent metagenome</name>
    <dbReference type="NCBI Taxonomy" id="652676"/>
    <lineage>
        <taxon>unclassified sequences</taxon>
        <taxon>metagenomes</taxon>
        <taxon>ecological metagenomes</taxon>
    </lineage>
</organism>
<reference evidence="10" key="1">
    <citation type="submission" date="2018-06" db="EMBL/GenBank/DDBJ databases">
        <authorList>
            <person name="Zhirakovskaya E."/>
        </authorList>
    </citation>
    <scope>NUCLEOTIDE SEQUENCE</scope>
</reference>
<evidence type="ECO:0000256" key="5">
    <source>
        <dbReference type="ARBA" id="ARBA00022692"/>
    </source>
</evidence>